<feature type="signal peptide" evidence="2">
    <location>
        <begin position="1"/>
        <end position="18"/>
    </location>
</feature>
<evidence type="ECO:0000259" key="3">
    <source>
        <dbReference type="PROSITE" id="PS50825"/>
    </source>
</evidence>
<evidence type="ECO:0000313" key="4">
    <source>
        <dbReference type="EMBL" id="CAH3125389.1"/>
    </source>
</evidence>
<dbReference type="PANTHER" id="PTHR24273">
    <property type="entry name" value="FI04643P-RELATED"/>
    <property type="match status" value="1"/>
</dbReference>
<name>A0AAU9WT78_9CNID</name>
<dbReference type="Proteomes" id="UP001159428">
    <property type="component" value="Unassembled WGS sequence"/>
</dbReference>
<sequence>MIFQYFILNAILASLTIASVDHQAPVFTYCPKCITMKEITEHEIHVDWSRPKATDDSGEEPEIICSRPSGDLFPVPSTTEVVCTARDSAGNRATCSFRITLKRKECPMFDPPQNGALACNKIGVEYLCAAMCQNDFDFTFNPPLLYLCSSGQWNFFGIQHSTQLPWPNCSRTANPSILKLNNLPGYFFDGDINDPNVLQSVKFCLSAIVLNLCLLDFNYKVETSLNVKLVSADYHQAPVFTYCPKCITMKEITEPETRVHWSAPTATDDSGVKPYITCNKQNGDIFSVPSTTEVVCTATDSAGNRATCSFRITLKRKECPMFDPPQNGALACNKFGVEYVCAAMCQNDFDFTFNPPLLYYCSSGQWHFYGLPNLPYSTQLPWPNCSRTANPSILKLNNLPGYFFDGDINDPNVLQSVKVNFMNLATAPYIPPFFCKEKPDECNVKTVEVYHK</sequence>
<keyword evidence="5" id="KW-1185">Reference proteome</keyword>
<keyword evidence="1" id="KW-0677">Repeat</keyword>
<dbReference type="EMBL" id="CALNXJ010000021">
    <property type="protein sequence ID" value="CAH3125389.1"/>
    <property type="molecule type" value="Genomic_DNA"/>
</dbReference>
<gene>
    <name evidence="4" type="ORF">PMEA_00012090</name>
</gene>
<organism evidence="4 5">
    <name type="scientific">Pocillopora meandrina</name>
    <dbReference type="NCBI Taxonomy" id="46732"/>
    <lineage>
        <taxon>Eukaryota</taxon>
        <taxon>Metazoa</taxon>
        <taxon>Cnidaria</taxon>
        <taxon>Anthozoa</taxon>
        <taxon>Hexacorallia</taxon>
        <taxon>Scleractinia</taxon>
        <taxon>Astrocoeniina</taxon>
        <taxon>Pocilloporidae</taxon>
        <taxon>Pocillopora</taxon>
    </lineage>
</organism>
<feature type="domain" description="HYR" evidence="3">
    <location>
        <begin position="232"/>
        <end position="316"/>
    </location>
</feature>
<feature type="domain" description="HYR" evidence="3">
    <location>
        <begin position="20"/>
        <end position="103"/>
    </location>
</feature>
<evidence type="ECO:0000256" key="2">
    <source>
        <dbReference type="SAM" id="SignalP"/>
    </source>
</evidence>
<dbReference type="PANTHER" id="PTHR24273:SF32">
    <property type="entry name" value="HYALIN"/>
    <property type="match status" value="1"/>
</dbReference>
<dbReference type="InterPro" id="IPR003410">
    <property type="entry name" value="HYR_dom"/>
</dbReference>
<accession>A0AAU9WT78</accession>
<evidence type="ECO:0000313" key="5">
    <source>
        <dbReference type="Proteomes" id="UP001159428"/>
    </source>
</evidence>
<dbReference type="PROSITE" id="PS50825">
    <property type="entry name" value="HYR"/>
    <property type="match status" value="2"/>
</dbReference>
<keyword evidence="2" id="KW-0732">Signal</keyword>
<reference evidence="4 5" key="1">
    <citation type="submission" date="2022-05" db="EMBL/GenBank/DDBJ databases">
        <authorList>
            <consortium name="Genoscope - CEA"/>
            <person name="William W."/>
        </authorList>
    </citation>
    <scope>NUCLEOTIDE SEQUENCE [LARGE SCALE GENOMIC DNA]</scope>
</reference>
<proteinExistence type="predicted"/>
<comment type="caution">
    <text evidence="4">The sequence shown here is derived from an EMBL/GenBank/DDBJ whole genome shotgun (WGS) entry which is preliminary data.</text>
</comment>
<dbReference type="AlphaFoldDB" id="A0AAU9WT78"/>
<dbReference type="Pfam" id="PF02494">
    <property type="entry name" value="HYR"/>
    <property type="match status" value="2"/>
</dbReference>
<feature type="chain" id="PRO_5043762493" description="HYR domain-containing protein" evidence="2">
    <location>
        <begin position="19"/>
        <end position="452"/>
    </location>
</feature>
<protein>
    <recommendedName>
        <fullName evidence="3">HYR domain-containing protein</fullName>
    </recommendedName>
</protein>
<evidence type="ECO:0000256" key="1">
    <source>
        <dbReference type="ARBA" id="ARBA00022737"/>
    </source>
</evidence>